<dbReference type="InterPro" id="IPR002716">
    <property type="entry name" value="PIN_dom"/>
</dbReference>
<dbReference type="EMBL" id="FNBI01000003">
    <property type="protein sequence ID" value="SDF46257.1"/>
    <property type="molecule type" value="Genomic_DNA"/>
</dbReference>
<dbReference type="Gene3D" id="3.40.50.1010">
    <property type="entry name" value="5'-nuclease"/>
    <property type="match status" value="1"/>
</dbReference>
<feature type="domain" description="PIN" evidence="1">
    <location>
        <begin position="4"/>
        <end position="117"/>
    </location>
</feature>
<dbReference type="Pfam" id="PF01850">
    <property type="entry name" value="PIN"/>
    <property type="match status" value="1"/>
</dbReference>
<dbReference type="SUPFAM" id="SSF88723">
    <property type="entry name" value="PIN domain-like"/>
    <property type="match status" value="1"/>
</dbReference>
<dbReference type="AlphaFoldDB" id="A0A1G7L9Q0"/>
<dbReference type="InterPro" id="IPR029060">
    <property type="entry name" value="PIN-like_dom_sf"/>
</dbReference>
<reference evidence="2 3" key="1">
    <citation type="submission" date="2016-10" db="EMBL/GenBank/DDBJ databases">
        <authorList>
            <person name="Varghese N."/>
            <person name="Submissions S."/>
        </authorList>
    </citation>
    <scope>NUCLEOTIDE SEQUENCE [LARGE SCALE GENOMIC DNA]</scope>
    <source>
        <strain evidence="2 3">S7-754</strain>
    </source>
</reference>
<organism evidence="2 3">
    <name type="scientific">Sphingomonas carotinifaciens</name>
    <dbReference type="NCBI Taxonomy" id="1166323"/>
    <lineage>
        <taxon>Bacteria</taxon>
        <taxon>Pseudomonadati</taxon>
        <taxon>Pseudomonadota</taxon>
        <taxon>Alphaproteobacteria</taxon>
        <taxon>Sphingomonadales</taxon>
        <taxon>Sphingomonadaceae</taxon>
        <taxon>Sphingomonas</taxon>
    </lineage>
</organism>
<accession>A0A1G7L9Q0</accession>
<evidence type="ECO:0000259" key="1">
    <source>
        <dbReference type="Pfam" id="PF01850"/>
    </source>
</evidence>
<proteinExistence type="predicted"/>
<dbReference type="RefSeq" id="WP_164727740.1">
    <property type="nucleotide sequence ID" value="NZ_JACIEY010000002.1"/>
</dbReference>
<evidence type="ECO:0000313" key="3">
    <source>
        <dbReference type="Proteomes" id="UP000323502"/>
    </source>
</evidence>
<protein>
    <submittedName>
        <fullName evidence="2">PIN domain nuclease, a component of toxin-antitoxin system (PIN domain)</fullName>
    </submittedName>
</protein>
<name>A0A1G7L9Q0_9SPHN</name>
<dbReference type="Proteomes" id="UP000323502">
    <property type="component" value="Unassembled WGS sequence"/>
</dbReference>
<evidence type="ECO:0000313" key="2">
    <source>
        <dbReference type="EMBL" id="SDF46257.1"/>
    </source>
</evidence>
<gene>
    <name evidence="2" type="ORF">SAMN05216557_103427</name>
</gene>
<keyword evidence="3" id="KW-1185">Reference proteome</keyword>
<sequence length="126" mass="13588">MSAVLDASALLSVLLGERGEDIVVPVLRGSAMSAVNISECCARAPERGAAAAAVLKAIERFEIDVVPFDMTQAVRAAELREDARRLGISLGDRACLVVAEQRRVRLFTADERLSRVSIGIEILLIR</sequence>